<keyword evidence="7" id="KW-0325">Glycoprotein</keyword>
<feature type="compositionally biased region" description="Polar residues" evidence="9">
    <location>
        <begin position="219"/>
        <end position="232"/>
    </location>
</feature>
<dbReference type="Pfam" id="PF13206">
    <property type="entry name" value="VSG_B"/>
    <property type="match status" value="1"/>
</dbReference>
<keyword evidence="5" id="KW-0732">Signal</keyword>
<keyword evidence="4" id="KW-0336">GPI-anchor</keyword>
<evidence type="ECO:0000256" key="8">
    <source>
        <dbReference type="ARBA" id="ARBA00023288"/>
    </source>
</evidence>
<reference evidence="11" key="1">
    <citation type="submission" date="2016-08" db="EMBL/GenBank/DDBJ databases">
        <title>VSG repertoire of Trypanosoma brucei EATRO 1125.</title>
        <authorList>
            <person name="Cross G.A."/>
        </authorList>
    </citation>
    <scope>NUCLEOTIDE SEQUENCE</scope>
    <source>
        <strain evidence="11">EATRO 1125</strain>
    </source>
</reference>
<dbReference type="AlphaFoldDB" id="A0A1J0R7Y8"/>
<evidence type="ECO:0000256" key="5">
    <source>
        <dbReference type="ARBA" id="ARBA00022729"/>
    </source>
</evidence>
<dbReference type="GO" id="GO:0098552">
    <property type="term" value="C:side of membrane"/>
    <property type="evidence" value="ECO:0007669"/>
    <property type="project" value="UniProtKB-KW"/>
</dbReference>
<evidence type="ECO:0000256" key="4">
    <source>
        <dbReference type="ARBA" id="ARBA00022622"/>
    </source>
</evidence>
<feature type="domain" description="Trypanosome variant surface glycoprotein B-type N-terminal" evidence="10">
    <location>
        <begin position="38"/>
        <end position="399"/>
    </location>
</feature>
<organism evidence="11">
    <name type="scientific">Trypanosoma brucei</name>
    <dbReference type="NCBI Taxonomy" id="5691"/>
    <lineage>
        <taxon>Eukaryota</taxon>
        <taxon>Discoba</taxon>
        <taxon>Euglenozoa</taxon>
        <taxon>Kinetoplastea</taxon>
        <taxon>Metakinetoplastina</taxon>
        <taxon>Trypanosomatida</taxon>
        <taxon>Trypanosomatidae</taxon>
        <taxon>Trypanosoma</taxon>
    </lineage>
</organism>
<dbReference type="VEuPathDB" id="TriTrypDB:Tb427_000796700"/>
<evidence type="ECO:0000256" key="2">
    <source>
        <dbReference type="ARBA" id="ARBA00004609"/>
    </source>
</evidence>
<evidence type="ECO:0000256" key="9">
    <source>
        <dbReference type="SAM" id="MobiDB-lite"/>
    </source>
</evidence>
<evidence type="ECO:0000256" key="1">
    <source>
        <dbReference type="ARBA" id="ARBA00002523"/>
    </source>
</evidence>
<accession>A0A1J0R7Y8</accession>
<proteinExistence type="predicted"/>
<name>A0A1J0R7Y8_9TRYP</name>
<evidence type="ECO:0000259" key="10">
    <source>
        <dbReference type="Pfam" id="PF13206"/>
    </source>
</evidence>
<evidence type="ECO:0000256" key="3">
    <source>
        <dbReference type="ARBA" id="ARBA00022475"/>
    </source>
</evidence>
<keyword evidence="3" id="KW-1003">Cell membrane</keyword>
<dbReference type="EMBL" id="KX700065">
    <property type="protein sequence ID" value="APD74021.1"/>
    <property type="molecule type" value="Genomic_DNA"/>
</dbReference>
<feature type="region of interest" description="Disordered" evidence="9">
    <location>
        <begin position="212"/>
        <end position="235"/>
    </location>
</feature>
<sequence length="466" mass="50844">MYIYFKGKGKDGRYLLTHQMNMRLTTKTHTKFIFLVAALAATWNAAESTAGDGANAADFQVLCALVNLAQTDLSTAFPKKPIAESALDTIRDIYISIADPDWLKMFPDKPPQETPTAKAVGCGKPEEETDCLANWTKWTAAKARAKEEGKNAKFPRLSDEVTKSSWGKRQAEYVAHLESEATRLHKRYKASEEATANPKSSGLQKQLDNALYGKDATSKDGQATQTRTTGGDRNSECKGTNVGKSLIGDLFCLCAVDSTTNNALSCGFDTAGCTGTAWSSCTAASAGETWTKIKEQCGHYLKPQLTHSAISMTLSAFLGRLQRDATKDIRNQIAVFLGQHNNGDCGDNNAKRCLDYTNAFKGGPAAHKIAWFDAILAADSELVTLETAEAAVEKTCRAIAQATRQATLIYRSLSVPGATKLLNPQGAPITIVQLTAEKENKCKIKNHRRMPRSSLRLRRKDTRMQT</sequence>
<comment type="function">
    <text evidence="1">VSG forms a coat on the surface of the parasite. The trypanosome evades the immune response of the host by expressing a series of antigenically distinct VSGs from an estimated 1000 VSG genes.</text>
</comment>
<evidence type="ECO:0000313" key="11">
    <source>
        <dbReference type="EMBL" id="APD74021.1"/>
    </source>
</evidence>
<comment type="subcellular location">
    <subcellularLocation>
        <location evidence="2">Cell membrane</location>
        <topology evidence="2">Lipid-anchor</topology>
        <topology evidence="2">GPI-anchor</topology>
    </subcellularLocation>
</comment>
<protein>
    <submittedName>
        <fullName evidence="11">Variant surface glycoprotein 1125.2532</fullName>
    </submittedName>
</protein>
<evidence type="ECO:0000256" key="6">
    <source>
        <dbReference type="ARBA" id="ARBA00023136"/>
    </source>
</evidence>
<keyword evidence="8" id="KW-0449">Lipoprotein</keyword>
<evidence type="ECO:0000256" key="7">
    <source>
        <dbReference type="ARBA" id="ARBA00023180"/>
    </source>
</evidence>
<dbReference type="InterPro" id="IPR025932">
    <property type="entry name" value="Trypano_VSG_B_N_dom"/>
</dbReference>
<dbReference type="GO" id="GO:0005886">
    <property type="term" value="C:plasma membrane"/>
    <property type="evidence" value="ECO:0007669"/>
    <property type="project" value="UniProtKB-SubCell"/>
</dbReference>
<keyword evidence="6" id="KW-0472">Membrane</keyword>